<dbReference type="SMART" id="SM00425">
    <property type="entry name" value="TBOX"/>
    <property type="match status" value="1"/>
</dbReference>
<dbReference type="GO" id="GO:0001708">
    <property type="term" value="P:cell fate specification"/>
    <property type="evidence" value="ECO:0007669"/>
    <property type="project" value="TreeGrafter"/>
</dbReference>
<keyword evidence="3" id="KW-0805">Transcription regulation</keyword>
<reference evidence="9" key="2">
    <citation type="journal article" date="2021" name="Genome Biol. Evol.">
        <title>Developing a high-quality reference genome for a parasitic bivalve with doubly uniparental inheritance (Bivalvia: Unionida).</title>
        <authorList>
            <person name="Smith C.H."/>
        </authorList>
    </citation>
    <scope>NUCLEOTIDE SEQUENCE</scope>
    <source>
        <strain evidence="9">CHS0354</strain>
        <tissue evidence="9">Mantle</tissue>
    </source>
</reference>
<dbReference type="PROSITE" id="PS01264">
    <property type="entry name" value="TBOX_2"/>
    <property type="match status" value="1"/>
</dbReference>
<comment type="caution">
    <text evidence="9">The sequence shown here is derived from an EMBL/GenBank/DDBJ whole genome shotgun (WGS) entry which is preliminary data.</text>
</comment>
<evidence type="ECO:0000256" key="2">
    <source>
        <dbReference type="ARBA" id="ARBA00022473"/>
    </source>
</evidence>
<dbReference type="GO" id="GO:0000785">
    <property type="term" value="C:chromatin"/>
    <property type="evidence" value="ECO:0007669"/>
    <property type="project" value="TreeGrafter"/>
</dbReference>
<evidence type="ECO:0000256" key="7">
    <source>
        <dbReference type="PROSITE-ProRule" id="PRU00201"/>
    </source>
</evidence>
<evidence type="ECO:0000256" key="4">
    <source>
        <dbReference type="ARBA" id="ARBA00023125"/>
    </source>
</evidence>
<keyword evidence="2" id="KW-0217">Developmental protein</keyword>
<comment type="caution">
    <text evidence="7">Lacks conserved residue(s) required for the propagation of feature annotation.</text>
</comment>
<dbReference type="PANTHER" id="PTHR11267:SF106">
    <property type="entry name" value="T-RELATED PROTEIN"/>
    <property type="match status" value="1"/>
</dbReference>
<dbReference type="PROSITE" id="PS01283">
    <property type="entry name" value="TBOX_1"/>
    <property type="match status" value="1"/>
</dbReference>
<dbReference type="InterPro" id="IPR002070">
    <property type="entry name" value="TF_Brachyury"/>
</dbReference>
<keyword evidence="6 7" id="KW-0539">Nucleus</keyword>
<dbReference type="GO" id="GO:0005634">
    <property type="term" value="C:nucleus"/>
    <property type="evidence" value="ECO:0007669"/>
    <property type="project" value="UniProtKB-SubCell"/>
</dbReference>
<dbReference type="PROSITE" id="PS50252">
    <property type="entry name" value="TBOX_3"/>
    <property type="match status" value="1"/>
</dbReference>
<keyword evidence="4 7" id="KW-0238">DNA-binding</keyword>
<reference evidence="9" key="3">
    <citation type="submission" date="2023-05" db="EMBL/GenBank/DDBJ databases">
        <authorList>
            <person name="Smith C.H."/>
        </authorList>
    </citation>
    <scope>NUCLEOTIDE SEQUENCE</scope>
    <source>
        <strain evidence="9">CHS0354</strain>
        <tissue evidence="9">Mantle</tissue>
    </source>
</reference>
<dbReference type="GO" id="GO:0000981">
    <property type="term" value="F:DNA-binding transcription factor activity, RNA polymerase II-specific"/>
    <property type="evidence" value="ECO:0007669"/>
    <property type="project" value="TreeGrafter"/>
</dbReference>
<dbReference type="Proteomes" id="UP001195483">
    <property type="component" value="Unassembled WGS sequence"/>
</dbReference>
<name>A0AAE0W0W7_9BIVA</name>
<dbReference type="PANTHER" id="PTHR11267">
    <property type="entry name" value="T-BOX PROTEIN-RELATED"/>
    <property type="match status" value="1"/>
</dbReference>
<reference evidence="9" key="1">
    <citation type="journal article" date="2021" name="Genome Biol. Evol.">
        <title>A High-Quality Reference Genome for a Parasitic Bivalve with Doubly Uniparental Inheritance (Bivalvia: Unionida).</title>
        <authorList>
            <person name="Smith C.H."/>
        </authorList>
    </citation>
    <scope>NUCLEOTIDE SEQUENCE</scope>
    <source>
        <strain evidence="9">CHS0354</strain>
    </source>
</reference>
<dbReference type="AlphaFoldDB" id="A0AAE0W0W7"/>
<dbReference type="GO" id="GO:0045893">
    <property type="term" value="P:positive regulation of DNA-templated transcription"/>
    <property type="evidence" value="ECO:0007669"/>
    <property type="project" value="InterPro"/>
</dbReference>
<dbReference type="CDD" id="cd20192">
    <property type="entry name" value="T-box_TBXT_TBX19-like"/>
    <property type="match status" value="1"/>
</dbReference>
<evidence type="ECO:0000259" key="8">
    <source>
        <dbReference type="PROSITE" id="PS50252"/>
    </source>
</evidence>
<evidence type="ECO:0000256" key="3">
    <source>
        <dbReference type="ARBA" id="ARBA00023015"/>
    </source>
</evidence>
<dbReference type="PRINTS" id="PR00938">
    <property type="entry name" value="BRACHYURY"/>
</dbReference>
<dbReference type="Gene3D" id="2.60.40.820">
    <property type="entry name" value="Transcription factor, T-box"/>
    <property type="match status" value="1"/>
</dbReference>
<gene>
    <name evidence="9" type="ORF">CHS0354_010970</name>
</gene>
<evidence type="ECO:0000256" key="5">
    <source>
        <dbReference type="ARBA" id="ARBA00023163"/>
    </source>
</evidence>
<dbReference type="InterPro" id="IPR008967">
    <property type="entry name" value="p53-like_TF_DNA-bd_sf"/>
</dbReference>
<evidence type="ECO:0000256" key="6">
    <source>
        <dbReference type="ARBA" id="ARBA00023242"/>
    </source>
</evidence>
<dbReference type="SUPFAM" id="SSF49417">
    <property type="entry name" value="p53-like transcription factors"/>
    <property type="match status" value="1"/>
</dbReference>
<dbReference type="InterPro" id="IPR018186">
    <property type="entry name" value="TF_T-box_CS"/>
</dbReference>
<organism evidence="9 10">
    <name type="scientific">Potamilus streckersoni</name>
    <dbReference type="NCBI Taxonomy" id="2493646"/>
    <lineage>
        <taxon>Eukaryota</taxon>
        <taxon>Metazoa</taxon>
        <taxon>Spiralia</taxon>
        <taxon>Lophotrochozoa</taxon>
        <taxon>Mollusca</taxon>
        <taxon>Bivalvia</taxon>
        <taxon>Autobranchia</taxon>
        <taxon>Heteroconchia</taxon>
        <taxon>Palaeoheterodonta</taxon>
        <taxon>Unionida</taxon>
        <taxon>Unionoidea</taxon>
        <taxon>Unionidae</taxon>
        <taxon>Ambleminae</taxon>
        <taxon>Lampsilini</taxon>
        <taxon>Potamilus</taxon>
    </lineage>
</organism>
<evidence type="ECO:0000256" key="1">
    <source>
        <dbReference type="ARBA" id="ARBA00004123"/>
    </source>
</evidence>
<dbReference type="Pfam" id="PF00907">
    <property type="entry name" value="T-box"/>
    <property type="match status" value="1"/>
</dbReference>
<dbReference type="InterPro" id="IPR046360">
    <property type="entry name" value="T-box_DNA-bd"/>
</dbReference>
<evidence type="ECO:0000313" key="10">
    <source>
        <dbReference type="Proteomes" id="UP001195483"/>
    </source>
</evidence>
<dbReference type="EMBL" id="JAEAOA010000682">
    <property type="protein sequence ID" value="KAK3597331.1"/>
    <property type="molecule type" value="Genomic_DNA"/>
</dbReference>
<keyword evidence="5" id="KW-0804">Transcription</keyword>
<evidence type="ECO:0000313" key="9">
    <source>
        <dbReference type="EMBL" id="KAK3597331.1"/>
    </source>
</evidence>
<feature type="domain" description="T-box" evidence="8">
    <location>
        <begin position="62"/>
        <end position="237"/>
    </location>
</feature>
<sequence>MLDSAHLCDLKTTIGKDNSVTDSSVMKTTQVNINHLLDAVESEMTLGREKGDPTEQKLNVKLEDKELWSKFKEFTNEMIVTKNGRRMFPVFRVSISGIDPNSMYTLLLDFMQVDNHRWKYVNGDWVAGGKAEPAVPNCVYVHPDSPNFGAHWMKEPISFSKVKLTNKLNGGGQIMLNSLHKYEPRLHIVKVTSNAQKKRISSFSFPETQFIAVTAYQNEEITALKIKHNPFAKAFLDAKERPDQREFLDESTDNQRSFPHLTGTWYLPPGGHPLVPPPAHTFPNALNLSNPHCDRLNFRNSRHTPYSYQRRSPPHGGLTRDLSSNLPVLNISDNWTHMSSSPAMLSGNTTASQSQYGMWMTPSVGNISPNQNCGMPYLRSAGYPIQSSSSPMSVNSGSLSNVVSASYDQCDISNFVPTSRDFSRNSNWSPLTQPPI</sequence>
<protein>
    <recommendedName>
        <fullName evidence="8">T-box domain-containing protein</fullName>
    </recommendedName>
</protein>
<comment type="subcellular location">
    <subcellularLocation>
        <location evidence="1 7">Nucleus</location>
    </subcellularLocation>
</comment>
<accession>A0AAE0W0W7</accession>
<dbReference type="PRINTS" id="PR00937">
    <property type="entry name" value="TBOX"/>
</dbReference>
<dbReference type="GO" id="GO:0000978">
    <property type="term" value="F:RNA polymerase II cis-regulatory region sequence-specific DNA binding"/>
    <property type="evidence" value="ECO:0007669"/>
    <property type="project" value="InterPro"/>
</dbReference>
<proteinExistence type="predicted"/>
<keyword evidence="10" id="KW-1185">Reference proteome</keyword>
<dbReference type="InterPro" id="IPR001699">
    <property type="entry name" value="TF_T-box"/>
</dbReference>
<dbReference type="InterPro" id="IPR036960">
    <property type="entry name" value="T-box_sf"/>
</dbReference>
<dbReference type="FunFam" id="2.60.40.820:FF:000002">
    <property type="entry name" value="T-box transcription factor Brachyury"/>
    <property type="match status" value="1"/>
</dbReference>